<dbReference type="PROSITE" id="PS51257">
    <property type="entry name" value="PROKAR_LIPOPROTEIN"/>
    <property type="match status" value="1"/>
</dbReference>
<dbReference type="RefSeq" id="WP_211856386.1">
    <property type="nucleotide sequence ID" value="NZ_JAAGBB010000062.1"/>
</dbReference>
<evidence type="ECO:0000256" key="1">
    <source>
        <dbReference type="SAM" id="SignalP"/>
    </source>
</evidence>
<evidence type="ECO:0000313" key="2">
    <source>
        <dbReference type="EMBL" id="MBR0668610.1"/>
    </source>
</evidence>
<accession>A0ABS5F909</accession>
<organism evidence="2 3">
    <name type="scientific">Plastoroseomonas hellenica</name>
    <dbReference type="NCBI Taxonomy" id="2687306"/>
    <lineage>
        <taxon>Bacteria</taxon>
        <taxon>Pseudomonadati</taxon>
        <taxon>Pseudomonadota</taxon>
        <taxon>Alphaproteobacteria</taxon>
        <taxon>Acetobacterales</taxon>
        <taxon>Acetobacteraceae</taxon>
        <taxon>Plastoroseomonas</taxon>
    </lineage>
</organism>
<gene>
    <name evidence="2" type="ORF">GXW71_29935</name>
</gene>
<keyword evidence="3" id="KW-1185">Reference proteome</keyword>
<sequence>MTMIRTFGVTALLLGLAACADSGGQSSLRPVPGAVPASSAAPGVADLVGAQATAGGAAALVERGYVIARRQGTTTRFWWNRAARSCLSVVTINGRYRAIDPAAPADCGQ</sequence>
<dbReference type="Proteomes" id="UP001196870">
    <property type="component" value="Unassembled WGS sequence"/>
</dbReference>
<dbReference type="EMBL" id="JAAGBB010000062">
    <property type="protein sequence ID" value="MBR0668610.1"/>
    <property type="molecule type" value="Genomic_DNA"/>
</dbReference>
<name>A0ABS5F909_9PROT</name>
<protein>
    <submittedName>
        <fullName evidence="2">Uncharacterized protein</fullName>
    </submittedName>
</protein>
<reference evidence="3" key="1">
    <citation type="journal article" date="2021" name="Syst. Appl. Microbiol.">
        <title>Roseomonas hellenica sp. nov., isolated from roots of wild-growing Alkanna tinctoria.</title>
        <authorList>
            <person name="Rat A."/>
            <person name="Naranjo H.D."/>
            <person name="Lebbe L."/>
            <person name="Cnockaert M."/>
            <person name="Krigas N."/>
            <person name="Grigoriadou K."/>
            <person name="Maloupa E."/>
            <person name="Willems A."/>
        </authorList>
    </citation>
    <scope>NUCLEOTIDE SEQUENCE [LARGE SCALE GENOMIC DNA]</scope>
    <source>
        <strain evidence="3">LMG 31523</strain>
    </source>
</reference>
<keyword evidence="1" id="KW-0732">Signal</keyword>
<comment type="caution">
    <text evidence="2">The sequence shown here is derived from an EMBL/GenBank/DDBJ whole genome shotgun (WGS) entry which is preliminary data.</text>
</comment>
<feature type="chain" id="PRO_5045992915" evidence="1">
    <location>
        <begin position="21"/>
        <end position="109"/>
    </location>
</feature>
<feature type="signal peptide" evidence="1">
    <location>
        <begin position="1"/>
        <end position="20"/>
    </location>
</feature>
<evidence type="ECO:0000313" key="3">
    <source>
        <dbReference type="Proteomes" id="UP001196870"/>
    </source>
</evidence>
<proteinExistence type="predicted"/>